<name>A0A9D2J8T3_9FIRM</name>
<dbReference type="EMBL" id="DXBR01000117">
    <property type="protein sequence ID" value="HIZ40806.1"/>
    <property type="molecule type" value="Genomic_DNA"/>
</dbReference>
<evidence type="ECO:0000313" key="8">
    <source>
        <dbReference type="Proteomes" id="UP000824049"/>
    </source>
</evidence>
<comment type="similarity">
    <text evidence="1 4">Belongs to the D-isomer specific 2-hydroxyacid dehydrogenase family.</text>
</comment>
<evidence type="ECO:0000259" key="6">
    <source>
        <dbReference type="Pfam" id="PF02826"/>
    </source>
</evidence>
<dbReference type="AlphaFoldDB" id="A0A9D2J8T3"/>
<evidence type="ECO:0000313" key="7">
    <source>
        <dbReference type="EMBL" id="HIZ40806.1"/>
    </source>
</evidence>
<dbReference type="GO" id="GO:0051287">
    <property type="term" value="F:NAD binding"/>
    <property type="evidence" value="ECO:0007669"/>
    <property type="project" value="InterPro"/>
</dbReference>
<evidence type="ECO:0000256" key="1">
    <source>
        <dbReference type="ARBA" id="ARBA00005854"/>
    </source>
</evidence>
<dbReference type="SUPFAM" id="SSF51735">
    <property type="entry name" value="NAD(P)-binding Rossmann-fold domains"/>
    <property type="match status" value="1"/>
</dbReference>
<dbReference type="InterPro" id="IPR006139">
    <property type="entry name" value="D-isomer_2_OHA_DH_cat_dom"/>
</dbReference>
<dbReference type="SUPFAM" id="SSF52283">
    <property type="entry name" value="Formate/glycerate dehydrogenase catalytic domain-like"/>
    <property type="match status" value="1"/>
</dbReference>
<dbReference type="Proteomes" id="UP000824049">
    <property type="component" value="Unassembled WGS sequence"/>
</dbReference>
<evidence type="ECO:0000256" key="3">
    <source>
        <dbReference type="ARBA" id="ARBA00023027"/>
    </source>
</evidence>
<dbReference type="Gene3D" id="3.40.50.720">
    <property type="entry name" value="NAD(P)-binding Rossmann-like Domain"/>
    <property type="match status" value="2"/>
</dbReference>
<dbReference type="PANTHER" id="PTHR43761">
    <property type="entry name" value="D-ISOMER SPECIFIC 2-HYDROXYACID DEHYDROGENASE FAMILY PROTEIN (AFU_ORTHOLOGUE AFUA_1G13630)"/>
    <property type="match status" value="1"/>
</dbReference>
<dbReference type="PANTHER" id="PTHR43761:SF1">
    <property type="entry name" value="D-ISOMER SPECIFIC 2-HYDROXYACID DEHYDROGENASE CATALYTIC DOMAIN-CONTAINING PROTEIN-RELATED"/>
    <property type="match status" value="1"/>
</dbReference>
<comment type="caution">
    <text evidence="7">The sequence shown here is derived from an EMBL/GenBank/DDBJ whole genome shotgun (WGS) entry which is preliminary data.</text>
</comment>
<keyword evidence="2 4" id="KW-0560">Oxidoreductase</keyword>
<dbReference type="InterPro" id="IPR006140">
    <property type="entry name" value="D-isomer_DH_NAD-bd"/>
</dbReference>
<dbReference type="GO" id="GO:0016616">
    <property type="term" value="F:oxidoreductase activity, acting on the CH-OH group of donors, NAD or NADP as acceptor"/>
    <property type="evidence" value="ECO:0007669"/>
    <property type="project" value="InterPro"/>
</dbReference>
<reference evidence="7" key="2">
    <citation type="submission" date="2021-04" db="EMBL/GenBank/DDBJ databases">
        <authorList>
            <person name="Gilroy R."/>
        </authorList>
    </citation>
    <scope>NUCLEOTIDE SEQUENCE</scope>
    <source>
        <strain evidence="7">CHK179-28034</strain>
    </source>
</reference>
<dbReference type="Pfam" id="PF02826">
    <property type="entry name" value="2-Hacid_dh_C"/>
    <property type="match status" value="1"/>
</dbReference>
<accession>A0A9D2J8T3</accession>
<dbReference type="FunFam" id="3.40.50.720:FF:000203">
    <property type="entry name" value="D-3-phosphoglycerate dehydrogenase (SerA)"/>
    <property type="match status" value="1"/>
</dbReference>
<evidence type="ECO:0000256" key="2">
    <source>
        <dbReference type="ARBA" id="ARBA00023002"/>
    </source>
</evidence>
<sequence>MKIIILDGYAENPGDLSWEGFEKLGELTVYDRTPREDVEEILRRIGDAEIICTNKTLIGREVIERAPKLRYIGVLATGYNVVDVNAAAEKGIPVTNIPAYGTAAVAQHVMALLLEICNQVGHHSRAVGEGRWQRSKDFCFWDYPLMELAGKTMGIIGYGRIGQATAKLARAFGMDVIACRRPGSTRNMAPTGDAVMVTLEELFAKADVISLHCPLFPETEGLICKENIAKMKNGVIIINTARGPIVRENDLAEALNTGKVYAAGVDVVSAEPIRGDNPLLMAKNCFITPHIAWASRESRQRLMDTAVANLQAFLAGEAVNVVNMQTEEMQSGKKRSRSAGGLR</sequence>
<evidence type="ECO:0000256" key="4">
    <source>
        <dbReference type="RuleBase" id="RU003719"/>
    </source>
</evidence>
<dbReference type="InterPro" id="IPR036291">
    <property type="entry name" value="NAD(P)-bd_dom_sf"/>
</dbReference>
<dbReference type="InterPro" id="IPR050418">
    <property type="entry name" value="D-iso_2-hydroxyacid_DH_PdxB"/>
</dbReference>
<organism evidence="7 8">
    <name type="scientific">Candidatus Anaerobutyricum stercoris</name>
    <dbReference type="NCBI Taxonomy" id="2838457"/>
    <lineage>
        <taxon>Bacteria</taxon>
        <taxon>Bacillati</taxon>
        <taxon>Bacillota</taxon>
        <taxon>Clostridia</taxon>
        <taxon>Lachnospirales</taxon>
        <taxon>Lachnospiraceae</taxon>
        <taxon>Anaerobutyricum</taxon>
    </lineage>
</organism>
<proteinExistence type="inferred from homology"/>
<dbReference type="CDD" id="cd12162">
    <property type="entry name" value="2-Hacid_dh_4"/>
    <property type="match status" value="1"/>
</dbReference>
<feature type="domain" description="D-isomer specific 2-hydroxyacid dehydrogenase catalytic" evidence="5">
    <location>
        <begin position="21"/>
        <end position="323"/>
    </location>
</feature>
<feature type="domain" description="D-isomer specific 2-hydroxyacid dehydrogenase NAD-binding" evidence="6">
    <location>
        <begin position="110"/>
        <end position="292"/>
    </location>
</feature>
<reference evidence="7" key="1">
    <citation type="journal article" date="2021" name="PeerJ">
        <title>Extensive microbial diversity within the chicken gut microbiome revealed by metagenomics and culture.</title>
        <authorList>
            <person name="Gilroy R."/>
            <person name="Ravi A."/>
            <person name="Getino M."/>
            <person name="Pursley I."/>
            <person name="Horton D.L."/>
            <person name="Alikhan N.F."/>
            <person name="Baker D."/>
            <person name="Gharbi K."/>
            <person name="Hall N."/>
            <person name="Watson M."/>
            <person name="Adriaenssens E.M."/>
            <person name="Foster-Nyarko E."/>
            <person name="Jarju S."/>
            <person name="Secka A."/>
            <person name="Antonio M."/>
            <person name="Oren A."/>
            <person name="Chaudhuri R.R."/>
            <person name="La Ragione R."/>
            <person name="Hildebrand F."/>
            <person name="Pallen M.J."/>
        </authorList>
    </citation>
    <scope>NUCLEOTIDE SEQUENCE</scope>
    <source>
        <strain evidence="7">CHK179-28034</strain>
    </source>
</reference>
<dbReference type="Pfam" id="PF00389">
    <property type="entry name" value="2-Hacid_dh"/>
    <property type="match status" value="1"/>
</dbReference>
<protein>
    <submittedName>
        <fullName evidence="7">D-2-hydroxyacid dehydrogenase</fullName>
    </submittedName>
</protein>
<keyword evidence="3" id="KW-0520">NAD</keyword>
<gene>
    <name evidence="7" type="ORF">H9968_12980</name>
</gene>
<evidence type="ECO:0000259" key="5">
    <source>
        <dbReference type="Pfam" id="PF00389"/>
    </source>
</evidence>